<reference evidence="2 3" key="1">
    <citation type="submission" date="2019-06" db="EMBL/GenBank/DDBJ databases">
        <title>Whole genome shotgun sequence of Brevibacillus parabrevis NBRC 12334.</title>
        <authorList>
            <person name="Hosoyama A."/>
            <person name="Uohara A."/>
            <person name="Ohji S."/>
            <person name="Ichikawa N."/>
        </authorList>
    </citation>
    <scope>NUCLEOTIDE SEQUENCE [LARGE SCALE GENOMIC DNA]</scope>
    <source>
        <strain evidence="2 3">NBRC 12334</strain>
    </source>
</reference>
<sequence>MEKEIVRGANKEIIGDGGMLGISKFGVGSNFNTIQSLTDKNKGGRLCASSSSSSSGAATIGKNNR</sequence>
<proteinExistence type="predicted"/>
<dbReference type="EMBL" id="BJMH01000045">
    <property type="protein sequence ID" value="GEB35562.1"/>
    <property type="molecule type" value="Genomic_DNA"/>
</dbReference>
<comment type="caution">
    <text evidence="2">The sequence shown here is derived from an EMBL/GenBank/DDBJ whole genome shotgun (WGS) entry which is preliminary data.</text>
</comment>
<evidence type="ECO:0000313" key="2">
    <source>
        <dbReference type="EMBL" id="GEB35562.1"/>
    </source>
</evidence>
<dbReference type="Proteomes" id="UP000316882">
    <property type="component" value="Unassembled WGS sequence"/>
</dbReference>
<dbReference type="AlphaFoldDB" id="A0A4Y3PM01"/>
<feature type="region of interest" description="Disordered" evidence="1">
    <location>
        <begin position="40"/>
        <end position="65"/>
    </location>
</feature>
<dbReference type="RefSeq" id="WP_129552174.1">
    <property type="nucleotide sequence ID" value="NZ_BJMH01000045.1"/>
</dbReference>
<gene>
    <name evidence="2" type="ORF">BPA01_51420</name>
</gene>
<organism evidence="2 3">
    <name type="scientific">Brevibacillus parabrevis</name>
    <dbReference type="NCBI Taxonomy" id="54914"/>
    <lineage>
        <taxon>Bacteria</taxon>
        <taxon>Bacillati</taxon>
        <taxon>Bacillota</taxon>
        <taxon>Bacilli</taxon>
        <taxon>Bacillales</taxon>
        <taxon>Paenibacillaceae</taxon>
        <taxon>Brevibacillus</taxon>
    </lineage>
</organism>
<dbReference type="GeneID" id="82809891"/>
<protein>
    <submittedName>
        <fullName evidence="2">Uncharacterized protein</fullName>
    </submittedName>
</protein>
<evidence type="ECO:0000256" key="1">
    <source>
        <dbReference type="SAM" id="MobiDB-lite"/>
    </source>
</evidence>
<name>A0A4Y3PM01_BREPA</name>
<accession>A0A4Y3PM01</accession>
<evidence type="ECO:0000313" key="3">
    <source>
        <dbReference type="Proteomes" id="UP000316882"/>
    </source>
</evidence>
<keyword evidence="3" id="KW-1185">Reference proteome</keyword>